<evidence type="ECO:0000256" key="1">
    <source>
        <dbReference type="SAM" id="Phobius"/>
    </source>
</evidence>
<keyword evidence="1" id="KW-0472">Membrane</keyword>
<evidence type="ECO:0000313" key="2">
    <source>
        <dbReference type="EMBL" id="PTQ80515.1"/>
    </source>
</evidence>
<accession>A0A2T5I9L3</accession>
<proteinExistence type="predicted"/>
<gene>
    <name evidence="2" type="ORF">C8R21_11512</name>
</gene>
<comment type="caution">
    <text evidence="2">The sequence shown here is derived from an EMBL/GenBank/DDBJ whole genome shotgun (WGS) entry which is preliminary data.</text>
</comment>
<evidence type="ECO:0000313" key="3">
    <source>
        <dbReference type="Proteomes" id="UP000244152"/>
    </source>
</evidence>
<dbReference type="Proteomes" id="UP000244152">
    <property type="component" value="Unassembled WGS sequence"/>
</dbReference>
<reference evidence="2 3" key="1">
    <citation type="submission" date="2018-04" db="EMBL/GenBank/DDBJ databases">
        <title>Active sludge and wastewater microbial communities from Klosterneuburg, Austria.</title>
        <authorList>
            <person name="Wagner M."/>
        </authorList>
    </citation>
    <scope>NUCLEOTIDE SEQUENCE [LARGE SCALE GENOMIC DNA]</scope>
    <source>
        <strain evidence="2 3">Nl12</strain>
    </source>
</reference>
<dbReference type="EMBL" id="QAOK01000015">
    <property type="protein sequence ID" value="PTQ80515.1"/>
    <property type="molecule type" value="Genomic_DNA"/>
</dbReference>
<organism evidence="2 3">
    <name type="scientific">Nitrosospira multiformis</name>
    <dbReference type="NCBI Taxonomy" id="1231"/>
    <lineage>
        <taxon>Bacteria</taxon>
        <taxon>Pseudomonadati</taxon>
        <taxon>Pseudomonadota</taxon>
        <taxon>Betaproteobacteria</taxon>
        <taxon>Nitrosomonadales</taxon>
        <taxon>Nitrosomonadaceae</taxon>
        <taxon>Nitrosospira</taxon>
    </lineage>
</organism>
<protein>
    <submittedName>
        <fullName evidence="2">Uncharacterized protein</fullName>
    </submittedName>
</protein>
<name>A0A2T5I9L3_9PROT</name>
<keyword evidence="1" id="KW-1133">Transmembrane helix</keyword>
<dbReference type="RefSeq" id="WP_258192329.1">
    <property type="nucleotide sequence ID" value="NZ_QAOK01000015.1"/>
</dbReference>
<keyword evidence="1" id="KW-0812">Transmembrane</keyword>
<feature type="transmembrane region" description="Helical" evidence="1">
    <location>
        <begin position="20"/>
        <end position="39"/>
    </location>
</feature>
<dbReference type="AlphaFoldDB" id="A0A2T5I9L3"/>
<sequence>MNRKGNAGVDKSEWYFQVGYVEILYAAMVIGIAVALYFFRKSGEVSGLISDRMEESGKLLGLLGLAVVLFILNRVLGDLW</sequence>
<feature type="transmembrane region" description="Helical" evidence="1">
    <location>
        <begin position="59"/>
        <end position="76"/>
    </location>
</feature>